<gene>
    <name evidence="1" type="ORF">QAD02_022114</name>
</gene>
<accession>A0ACC2PRT0</accession>
<dbReference type="Proteomes" id="UP001239111">
    <property type="component" value="Chromosome 1"/>
</dbReference>
<proteinExistence type="predicted"/>
<keyword evidence="2" id="KW-1185">Reference proteome</keyword>
<evidence type="ECO:0000313" key="2">
    <source>
        <dbReference type="Proteomes" id="UP001239111"/>
    </source>
</evidence>
<protein>
    <submittedName>
        <fullName evidence="1">Uncharacterized protein</fullName>
    </submittedName>
</protein>
<sequence length="101" mass="11257">MTRATVPALTSGLRTYAMRPSRIQEVDGLLLSQPRQRASLQLMVEAAPSRRRPWPLTPTAPIRRGAREEPSPKTASGGHSWCTAVYWLRLLRRGNPVGLRA</sequence>
<comment type="caution">
    <text evidence="1">The sequence shown here is derived from an EMBL/GenBank/DDBJ whole genome shotgun (WGS) entry which is preliminary data.</text>
</comment>
<organism evidence="1 2">
    <name type="scientific">Eretmocerus hayati</name>
    <dbReference type="NCBI Taxonomy" id="131215"/>
    <lineage>
        <taxon>Eukaryota</taxon>
        <taxon>Metazoa</taxon>
        <taxon>Ecdysozoa</taxon>
        <taxon>Arthropoda</taxon>
        <taxon>Hexapoda</taxon>
        <taxon>Insecta</taxon>
        <taxon>Pterygota</taxon>
        <taxon>Neoptera</taxon>
        <taxon>Endopterygota</taxon>
        <taxon>Hymenoptera</taxon>
        <taxon>Apocrita</taxon>
        <taxon>Proctotrupomorpha</taxon>
        <taxon>Chalcidoidea</taxon>
        <taxon>Aphelinidae</taxon>
        <taxon>Aphelininae</taxon>
        <taxon>Eretmocerus</taxon>
    </lineage>
</organism>
<name>A0ACC2PRT0_9HYME</name>
<reference evidence="1" key="1">
    <citation type="submission" date="2023-04" db="EMBL/GenBank/DDBJ databases">
        <title>A chromosome-level genome assembly of the parasitoid wasp Eretmocerus hayati.</title>
        <authorList>
            <person name="Zhong Y."/>
            <person name="Liu S."/>
            <person name="Liu Y."/>
        </authorList>
    </citation>
    <scope>NUCLEOTIDE SEQUENCE</scope>
    <source>
        <strain evidence="1">ZJU_SS_LIU_2023</strain>
    </source>
</reference>
<dbReference type="EMBL" id="CM056741">
    <property type="protein sequence ID" value="KAJ8686320.1"/>
    <property type="molecule type" value="Genomic_DNA"/>
</dbReference>
<evidence type="ECO:0000313" key="1">
    <source>
        <dbReference type="EMBL" id="KAJ8686320.1"/>
    </source>
</evidence>